<dbReference type="SUPFAM" id="SSF53474">
    <property type="entry name" value="alpha/beta-Hydrolases"/>
    <property type="match status" value="1"/>
</dbReference>
<dbReference type="EMBL" id="JBJQOH010000007">
    <property type="protein sequence ID" value="KAL3681537.1"/>
    <property type="molecule type" value="Genomic_DNA"/>
</dbReference>
<sequence length="324" mass="35756">MANTLWLCTVALLSTVCRGATPSPAYVTFPGPEGATLSGILYTPGPDFFSPQSCSYPGMVLMHGCTGIWSNRRVNRTVRGTWDLQNHLEKWALKLAARRIVALVVDSFTSRVPPNLPASSEEWQNQCTGSTFSNRVSPYTTRVQDARAAWRYLESLSNVMPNRIGLLGWSQGAEATMTEAGATLHDTNQIRDDYLFAVMVGFYPGCGDHLEFGGVVSSFWRPYTGFMLNVGTEDAFYTNCKSRVETSNRNHPSAAIQFPQYNLAGHSFDHKSEIWPSSKCAMPVVPSNADECAMRAADIDSLAFIESFLFAPIADVWIEGHDEL</sequence>
<dbReference type="PANTHER" id="PTHR22946:SF9">
    <property type="entry name" value="POLYKETIDE TRANSFERASE AF380"/>
    <property type="match status" value="1"/>
</dbReference>
<evidence type="ECO:0000256" key="1">
    <source>
        <dbReference type="ARBA" id="ARBA00022801"/>
    </source>
</evidence>
<keyword evidence="2" id="KW-0732">Signal</keyword>
<dbReference type="Gene3D" id="3.40.50.1820">
    <property type="entry name" value="alpha/beta hydrolase"/>
    <property type="match status" value="1"/>
</dbReference>
<name>A0ABD3GSX4_9MARC</name>
<organism evidence="3 4">
    <name type="scientific">Riccia sorocarpa</name>
    <dbReference type="NCBI Taxonomy" id="122646"/>
    <lineage>
        <taxon>Eukaryota</taxon>
        <taxon>Viridiplantae</taxon>
        <taxon>Streptophyta</taxon>
        <taxon>Embryophyta</taxon>
        <taxon>Marchantiophyta</taxon>
        <taxon>Marchantiopsida</taxon>
        <taxon>Marchantiidae</taxon>
        <taxon>Marchantiales</taxon>
        <taxon>Ricciaceae</taxon>
        <taxon>Riccia</taxon>
    </lineage>
</organism>
<dbReference type="AlphaFoldDB" id="A0ABD3GSX4"/>
<accession>A0ABD3GSX4</accession>
<keyword evidence="1" id="KW-0378">Hydrolase</keyword>
<comment type="caution">
    <text evidence="3">The sequence shown here is derived from an EMBL/GenBank/DDBJ whole genome shotgun (WGS) entry which is preliminary data.</text>
</comment>
<dbReference type="GO" id="GO:0016788">
    <property type="term" value="F:hydrolase activity, acting on ester bonds"/>
    <property type="evidence" value="ECO:0007669"/>
    <property type="project" value="UniProtKB-ARBA"/>
</dbReference>
<evidence type="ECO:0000256" key="2">
    <source>
        <dbReference type="SAM" id="SignalP"/>
    </source>
</evidence>
<proteinExistence type="predicted"/>
<dbReference type="PANTHER" id="PTHR22946">
    <property type="entry name" value="DIENELACTONE HYDROLASE DOMAIN-CONTAINING PROTEIN-RELATED"/>
    <property type="match status" value="1"/>
</dbReference>
<dbReference type="Proteomes" id="UP001633002">
    <property type="component" value="Unassembled WGS sequence"/>
</dbReference>
<dbReference type="InterPro" id="IPR029058">
    <property type="entry name" value="AB_hydrolase_fold"/>
</dbReference>
<feature type="chain" id="PRO_5044743383" evidence="2">
    <location>
        <begin position="20"/>
        <end position="324"/>
    </location>
</feature>
<dbReference type="InterPro" id="IPR050261">
    <property type="entry name" value="FrsA_esterase"/>
</dbReference>
<gene>
    <name evidence="3" type="ORF">R1sor_024493</name>
</gene>
<protein>
    <submittedName>
        <fullName evidence="3">Uncharacterized protein</fullName>
    </submittedName>
</protein>
<evidence type="ECO:0000313" key="3">
    <source>
        <dbReference type="EMBL" id="KAL3681537.1"/>
    </source>
</evidence>
<reference evidence="3 4" key="1">
    <citation type="submission" date="2024-09" db="EMBL/GenBank/DDBJ databases">
        <title>Chromosome-scale assembly of Riccia sorocarpa.</title>
        <authorList>
            <person name="Paukszto L."/>
        </authorList>
    </citation>
    <scope>NUCLEOTIDE SEQUENCE [LARGE SCALE GENOMIC DNA]</scope>
    <source>
        <strain evidence="3">LP-2024</strain>
        <tissue evidence="3">Aerial parts of the thallus</tissue>
    </source>
</reference>
<evidence type="ECO:0000313" key="4">
    <source>
        <dbReference type="Proteomes" id="UP001633002"/>
    </source>
</evidence>
<keyword evidence="4" id="KW-1185">Reference proteome</keyword>
<feature type="signal peptide" evidence="2">
    <location>
        <begin position="1"/>
        <end position="19"/>
    </location>
</feature>